<dbReference type="InterPro" id="IPR029068">
    <property type="entry name" value="Glyas_Bleomycin-R_OHBP_Dase"/>
</dbReference>
<evidence type="ECO:0000313" key="4">
    <source>
        <dbReference type="Proteomes" id="UP000749559"/>
    </source>
</evidence>
<feature type="region of interest" description="Disordered" evidence="2">
    <location>
        <begin position="676"/>
        <end position="711"/>
    </location>
</feature>
<name>A0A8J1U2U6_OWEFU</name>
<dbReference type="OrthoDB" id="10023686at2759"/>
<reference evidence="3" key="1">
    <citation type="submission" date="2022-03" db="EMBL/GenBank/DDBJ databases">
        <authorList>
            <person name="Martin C."/>
        </authorList>
    </citation>
    <scope>NUCLEOTIDE SEQUENCE</scope>
</reference>
<organism evidence="3 4">
    <name type="scientific">Owenia fusiformis</name>
    <name type="common">Polychaete worm</name>
    <dbReference type="NCBI Taxonomy" id="6347"/>
    <lineage>
        <taxon>Eukaryota</taxon>
        <taxon>Metazoa</taxon>
        <taxon>Spiralia</taxon>
        <taxon>Lophotrochozoa</taxon>
        <taxon>Annelida</taxon>
        <taxon>Polychaeta</taxon>
        <taxon>Sedentaria</taxon>
        <taxon>Canalipalpata</taxon>
        <taxon>Sabellida</taxon>
        <taxon>Oweniida</taxon>
        <taxon>Oweniidae</taxon>
        <taxon>Owenia</taxon>
    </lineage>
</organism>
<comment type="similarity">
    <text evidence="1">Belongs to the FAM124 family.</text>
</comment>
<dbReference type="SUPFAM" id="SSF54593">
    <property type="entry name" value="Glyoxalase/Bleomycin resistance protein/Dihydroxybiphenyl dioxygenase"/>
    <property type="match status" value="1"/>
</dbReference>
<dbReference type="PANTHER" id="PTHR14715:SF6">
    <property type="entry name" value="FAM124 DOMAIN-CONTAINING PROTEIN"/>
    <property type="match status" value="1"/>
</dbReference>
<dbReference type="Proteomes" id="UP000749559">
    <property type="component" value="Unassembled WGS sequence"/>
</dbReference>
<evidence type="ECO:0000256" key="2">
    <source>
        <dbReference type="SAM" id="MobiDB-lite"/>
    </source>
</evidence>
<feature type="compositionally biased region" description="Low complexity" evidence="2">
    <location>
        <begin position="694"/>
        <end position="707"/>
    </location>
</feature>
<sequence length="743" mass="83552">MEHGEVIDFVSTTEERDPHQCSMTILAQSNDEYNTLHGSLGPLLEYMDPGLHFINVKLSNPDNKILSDTLMKQAQDLPKCQSGKVLTPALSVLQFLHEEGMLTYDEAKILLQSKKNWKFHHKIELAVNRNGLKQSMGVQAFYSPSPGQPLWAVNPIHTDTEYIRFQYFTRDFPAMVDFYRLILGSEVEISKPGFCAFSIYTKPGFEVQLALKASTSLVPFPVRTASLRFKIANLDDIVPILGCHPVEVTATEYCIQDPDGNWVILEEIQQVDDNTDINSVGATETDSCDASLPEEISAMPLRKQHLPTVKPVSMLSTVGEVGSCESLDTLMKFTLNTSDCDDSESDYFECQQERMSQPVLNISNTLVNKQVESADSGVDCSSHLSSFNSSGTLETFSPISPPLHRSQQQTIPECHSDESSQEEHSQNFQNNTIRRQSYISPKELTQSLNIPRRPSLSTSDENRRICTKVPQRPMRARHHSDVEQCDYSVKNNRAIEQQFYPGVNAQHSKPMRRQSINDFISHTVSMAKYSDTNTTGRINNDRLKTTPGNRQHYNSLEYAPQNDRCLEQYRQYPTEVMAQHINSQRRQSVDDFVSHTVSMAKGTVRPPSCSSESEESAISEPSPRYSVGGLNAISPREQRSLMNPAPSVHDTPHNNITRRYSVGDFITQMSKSKNKIGKLFNGGDPQLKQRRSSTDSGSTHSGSGTSDEVMETKVNKKQVWFQKRRTTIAVGNNRRTISDSGYL</sequence>
<gene>
    <name evidence="3" type="ORF">OFUS_LOCUS12261</name>
</gene>
<proteinExistence type="inferred from homology"/>
<dbReference type="Gene3D" id="3.10.180.10">
    <property type="entry name" value="2,3-Dihydroxybiphenyl 1,2-Dioxygenase, domain 1"/>
    <property type="match status" value="1"/>
</dbReference>
<dbReference type="InterPro" id="IPR046365">
    <property type="entry name" value="FAM124_dom"/>
</dbReference>
<evidence type="ECO:0000256" key="1">
    <source>
        <dbReference type="ARBA" id="ARBA00006440"/>
    </source>
</evidence>
<feature type="compositionally biased region" description="Polar residues" evidence="2">
    <location>
        <begin position="389"/>
        <end position="398"/>
    </location>
</feature>
<evidence type="ECO:0000313" key="3">
    <source>
        <dbReference type="EMBL" id="CAH1786346.1"/>
    </source>
</evidence>
<dbReference type="PANTHER" id="PTHR14715">
    <property type="entry name" value="FAM124 DOMAIN-CONTAINING PROTEIN-RELATED"/>
    <property type="match status" value="1"/>
</dbReference>
<feature type="region of interest" description="Disordered" evidence="2">
    <location>
        <begin position="389"/>
        <end position="445"/>
    </location>
</feature>
<dbReference type="EMBL" id="CAIIXF020000006">
    <property type="protein sequence ID" value="CAH1786346.1"/>
    <property type="molecule type" value="Genomic_DNA"/>
</dbReference>
<accession>A0A8J1U2U6</accession>
<dbReference type="Pfam" id="PF15067">
    <property type="entry name" value="FAM124"/>
    <property type="match status" value="1"/>
</dbReference>
<protein>
    <submittedName>
        <fullName evidence="3">Uncharacterized protein</fullName>
    </submittedName>
</protein>
<keyword evidence="4" id="KW-1185">Reference proteome</keyword>
<feature type="compositionally biased region" description="Basic and acidic residues" evidence="2">
    <location>
        <begin position="414"/>
        <end position="425"/>
    </location>
</feature>
<comment type="caution">
    <text evidence="3">The sequence shown here is derived from an EMBL/GenBank/DDBJ whole genome shotgun (WGS) entry which is preliminary data.</text>
</comment>
<feature type="region of interest" description="Disordered" evidence="2">
    <location>
        <begin position="601"/>
        <end position="630"/>
    </location>
</feature>
<dbReference type="AlphaFoldDB" id="A0A8J1U2U6"/>
<feature type="compositionally biased region" description="Polar residues" evidence="2">
    <location>
        <begin position="427"/>
        <end position="445"/>
    </location>
</feature>
<dbReference type="InterPro" id="IPR029380">
    <property type="entry name" value="FAM124"/>
</dbReference>